<proteinExistence type="predicted"/>
<protein>
    <recommendedName>
        <fullName evidence="5">VCBS repeat-containing protein</fullName>
    </recommendedName>
</protein>
<dbReference type="InterPro" id="IPR028994">
    <property type="entry name" value="Integrin_alpha_N"/>
</dbReference>
<evidence type="ECO:0008006" key="5">
    <source>
        <dbReference type="Google" id="ProtNLM"/>
    </source>
</evidence>
<gene>
    <name evidence="3" type="ORF">FKG95_24510</name>
</gene>
<dbReference type="SUPFAM" id="SSF69318">
    <property type="entry name" value="Integrin alpha N-terminal domain"/>
    <property type="match status" value="1"/>
</dbReference>
<feature type="compositionally biased region" description="Polar residues" evidence="1">
    <location>
        <begin position="794"/>
        <end position="813"/>
    </location>
</feature>
<name>A0A545TB51_9PROT</name>
<feature type="region of interest" description="Disordered" evidence="1">
    <location>
        <begin position="790"/>
        <end position="818"/>
    </location>
</feature>
<sequence>MFSQPSANTLPKSTCARARFASVLALAAALGTFLFAESHVIGPASSQEIAGQAGGCGSTTSKSPCFADNPDILNGQRQLLPNDDIVLSLGESISRDQQRFETRWLYTKDGAISDAAGEQTFETLPCSYEKGVPNSIHTRVGRVFDLGYDVIVNLIPQKTAKGPGCLGTTELFVQDSQNPKNNSILPMGYKTLFTRLALADFDGDSFDDVTVLGHIQHQIYYIATYTAADVKDPARGMVYKEFLSLKADQLPRSDPVTGDFNGDGAKDIAWVGAADGGAMKIYFVSVCPAAGAKVFGKTCAKPFEIIPATHTIGTGYDWKTYTAQGGGGLDLNVYPRFKLAAGQFKPNPAPGEGDQLVVLHRRLSLHNNQGLYFYAYTFDADLKATQAPGNRGFGAQNCFTVADEASFFLDTGRLNWAKTQEQILVQNTCNNETGLLLENLVLGFDDKMVADVITTDPYVNRNAEYSGWGIAIGRFDPKLTSKGTTDFTQQVATLITQFDPDGTHLQIHRVESDFKLVLSQSFEVSDQLLYSNRPRHSSPLQVGDLQGRSLRLGPPTKIKMSGHIQPSMVLGVPPMHVGYMRKSRGDEPSVVNVSVVPTNPHSTAEVKDFSATYNFATSDVTKSTSTSTVGSTASTKESVSGKVSYGVPDIASVSIEFKASLEQTKSNTAETGNSFTTSRDTKERATTGLGDLVWFTPKDFYTYVYPVLGHYVCPLSKPDCTEAEKQPMQVQYSGPDDYESSISEASKVIMVMSGENMEWYQPVHEPGNILTYPWNLSVLKSRFPRNAILATPNPARQTPGESSQTIGSTWSNTQSQSQSVAAKSTNSYSTSLSVAAEAGFDGFGASLKAGLDVSGSKSLATLETGNVTLAENSGIEVGIPALDSSKVWSISAFSYNLSNYIFGQTPPVGSISSAPLEPVSGVSTSGILSAHFTAEATDLNWFDAYNLPDVALNHPARWDWDADTLEISINPPGMGEIPTSRFHAMRGLFVTQPSSEAVTPDLLAASGPNLTVLKPGEPVALLTRVYNTSLAAFEAGTIKVRFFGQEFDGTSPACRKTPQPANCHFIGKSFELGTASLSATDLPPYPSGDMENAATENWKFASQLWNTEPDAGKPAYGCGPLGSKVSCAGKELVFWVLVWAEDTAGKLQAEMVGHGLTKVPSDDLNDITAVPLETVKSEDGSTVSYSNNVGFYNQSYYVCKKADECDETSDAFAATRQKSAAVSLNQIGFDQESALRNDSVGIRASINTSGQPLKPANVFFYDDDPRNSDAMPFDHEYIPFVPSNSSYRTLSRFRPKRCGTRDVHVVVSSAGRAPLHGTASIEVSIDAMKELEKLGAEINDSDLLQRDKAGLLTSVESVRTLISEGKERRAGSLLGDLAKTPERLSQVPAEFTGRLERRVNMIASCL</sequence>
<dbReference type="Proteomes" id="UP000315252">
    <property type="component" value="Unassembled WGS sequence"/>
</dbReference>
<reference evidence="3 4" key="1">
    <citation type="submission" date="2019-06" db="EMBL/GenBank/DDBJ databases">
        <title>Whole genome sequence for Rhodospirillaceae sp. R148.</title>
        <authorList>
            <person name="Wang G."/>
        </authorList>
    </citation>
    <scope>NUCLEOTIDE SEQUENCE [LARGE SCALE GENOMIC DNA]</scope>
    <source>
        <strain evidence="3 4">R148</strain>
    </source>
</reference>
<comment type="caution">
    <text evidence="3">The sequence shown here is derived from an EMBL/GenBank/DDBJ whole genome shotgun (WGS) entry which is preliminary data.</text>
</comment>
<keyword evidence="4" id="KW-1185">Reference proteome</keyword>
<accession>A0A545TB51</accession>
<dbReference type="EMBL" id="VHSH01000010">
    <property type="protein sequence ID" value="TQV74443.1"/>
    <property type="molecule type" value="Genomic_DNA"/>
</dbReference>
<evidence type="ECO:0000313" key="3">
    <source>
        <dbReference type="EMBL" id="TQV74443.1"/>
    </source>
</evidence>
<organism evidence="3 4">
    <name type="scientific">Denitrobaculum tricleocarpae</name>
    <dbReference type="NCBI Taxonomy" id="2591009"/>
    <lineage>
        <taxon>Bacteria</taxon>
        <taxon>Pseudomonadati</taxon>
        <taxon>Pseudomonadota</taxon>
        <taxon>Alphaproteobacteria</taxon>
        <taxon>Rhodospirillales</taxon>
        <taxon>Rhodospirillaceae</taxon>
        <taxon>Denitrobaculum</taxon>
    </lineage>
</organism>
<feature type="chain" id="PRO_5022219486" description="VCBS repeat-containing protein" evidence="2">
    <location>
        <begin position="37"/>
        <end position="1406"/>
    </location>
</feature>
<feature type="signal peptide" evidence="2">
    <location>
        <begin position="1"/>
        <end position="36"/>
    </location>
</feature>
<keyword evidence="2" id="KW-0732">Signal</keyword>
<dbReference type="OrthoDB" id="5574478at2"/>
<dbReference type="RefSeq" id="WP_142899074.1">
    <property type="nucleotide sequence ID" value="NZ_ML660061.1"/>
</dbReference>
<evidence type="ECO:0000256" key="1">
    <source>
        <dbReference type="SAM" id="MobiDB-lite"/>
    </source>
</evidence>
<evidence type="ECO:0000313" key="4">
    <source>
        <dbReference type="Proteomes" id="UP000315252"/>
    </source>
</evidence>
<evidence type="ECO:0000256" key="2">
    <source>
        <dbReference type="SAM" id="SignalP"/>
    </source>
</evidence>